<evidence type="ECO:0000313" key="3">
    <source>
        <dbReference type="EMBL" id="QDV75224.1"/>
    </source>
</evidence>
<feature type="transmembrane region" description="Helical" evidence="1">
    <location>
        <begin position="12"/>
        <end position="35"/>
    </location>
</feature>
<protein>
    <recommendedName>
        <fullName evidence="2">DUF1559 domain-containing protein</fullName>
    </recommendedName>
</protein>
<evidence type="ECO:0000313" key="4">
    <source>
        <dbReference type="Proteomes" id="UP000316426"/>
    </source>
</evidence>
<accession>A0A518KBQ5</accession>
<dbReference type="EMBL" id="CP036349">
    <property type="protein sequence ID" value="QDV75224.1"/>
    <property type="molecule type" value="Genomic_DNA"/>
</dbReference>
<keyword evidence="1" id="KW-0472">Membrane</keyword>
<dbReference type="PANTHER" id="PTHR30093">
    <property type="entry name" value="GENERAL SECRETION PATHWAY PROTEIN G"/>
    <property type="match status" value="1"/>
</dbReference>
<dbReference type="NCBIfam" id="TIGR02532">
    <property type="entry name" value="IV_pilin_GFxxxE"/>
    <property type="match status" value="1"/>
</dbReference>
<name>A0A518KBQ5_9BACT</name>
<sequence length="325" mass="35408">MSAGAVDRCRAFTLVELLVVIAIIAVLVGLLLPAVQAAREAARRMTCANHLRQLVLAAHLYESRHKVLPPGSRLHDVRQRAGVSWRAIVLDGIEESALQDFVGLQDDGGYANAYPTHVPEVFVCPSSPDRPTNNGPYDPATPSSLQLDRGWSNYAGVNGSGATTEGVWDLTGTFNGDLYIDGVFYPGSEVRFSHITDGASQTLAIGERVYGVTRWDALLEGAIWDGPPGPTRRIDEVRSFATKNVRYPINADPKQFGYYYQDVTAPPGADKSLKINDFYFGSHHPGGAHFAMTDASVPFLRDDIDINLYRALGSRNGGEVRDGEF</sequence>
<dbReference type="InterPro" id="IPR027558">
    <property type="entry name" value="Pre_pil_HX9DG_C"/>
</dbReference>
<gene>
    <name evidence="3" type="ORF">Spa11_34380</name>
</gene>
<dbReference type="Gene3D" id="3.30.700.10">
    <property type="entry name" value="Glycoprotein, Type 4 Pilin"/>
    <property type="match status" value="1"/>
</dbReference>
<dbReference type="KEGG" id="bmei:Spa11_34380"/>
<keyword evidence="4" id="KW-1185">Reference proteome</keyword>
<dbReference type="RefSeq" id="WP_145117043.1">
    <property type="nucleotide sequence ID" value="NZ_CP036349.1"/>
</dbReference>
<proteinExistence type="predicted"/>
<keyword evidence="1" id="KW-1133">Transmembrane helix</keyword>
<organism evidence="3 4">
    <name type="scientific">Botrimarina mediterranea</name>
    <dbReference type="NCBI Taxonomy" id="2528022"/>
    <lineage>
        <taxon>Bacteria</taxon>
        <taxon>Pseudomonadati</taxon>
        <taxon>Planctomycetota</taxon>
        <taxon>Planctomycetia</taxon>
        <taxon>Pirellulales</taxon>
        <taxon>Lacipirellulaceae</taxon>
        <taxon>Botrimarina</taxon>
    </lineage>
</organism>
<evidence type="ECO:0000259" key="2">
    <source>
        <dbReference type="Pfam" id="PF07596"/>
    </source>
</evidence>
<dbReference type="Proteomes" id="UP000316426">
    <property type="component" value="Chromosome"/>
</dbReference>
<keyword evidence="1" id="KW-0812">Transmembrane</keyword>
<dbReference type="InterPro" id="IPR011453">
    <property type="entry name" value="DUF1559"/>
</dbReference>
<dbReference type="SUPFAM" id="SSF54523">
    <property type="entry name" value="Pili subunits"/>
    <property type="match status" value="1"/>
</dbReference>
<feature type="domain" description="DUF1559" evidence="2">
    <location>
        <begin position="36"/>
        <end position="306"/>
    </location>
</feature>
<evidence type="ECO:0000256" key="1">
    <source>
        <dbReference type="SAM" id="Phobius"/>
    </source>
</evidence>
<dbReference type="InterPro" id="IPR012902">
    <property type="entry name" value="N_methyl_site"/>
</dbReference>
<dbReference type="NCBIfam" id="TIGR04294">
    <property type="entry name" value="pre_pil_HX9DG"/>
    <property type="match status" value="1"/>
</dbReference>
<dbReference type="Pfam" id="PF07963">
    <property type="entry name" value="N_methyl"/>
    <property type="match status" value="1"/>
</dbReference>
<dbReference type="AlphaFoldDB" id="A0A518KBQ5"/>
<dbReference type="PANTHER" id="PTHR30093:SF2">
    <property type="entry name" value="TYPE II SECRETION SYSTEM PROTEIN H"/>
    <property type="match status" value="1"/>
</dbReference>
<dbReference type="InterPro" id="IPR045584">
    <property type="entry name" value="Pilin-like"/>
</dbReference>
<dbReference type="Pfam" id="PF07596">
    <property type="entry name" value="SBP_bac_10"/>
    <property type="match status" value="1"/>
</dbReference>
<reference evidence="3 4" key="1">
    <citation type="submission" date="2019-02" db="EMBL/GenBank/DDBJ databases">
        <title>Deep-cultivation of Planctomycetes and their phenomic and genomic characterization uncovers novel biology.</title>
        <authorList>
            <person name="Wiegand S."/>
            <person name="Jogler M."/>
            <person name="Boedeker C."/>
            <person name="Pinto D."/>
            <person name="Vollmers J."/>
            <person name="Rivas-Marin E."/>
            <person name="Kohn T."/>
            <person name="Peeters S.H."/>
            <person name="Heuer A."/>
            <person name="Rast P."/>
            <person name="Oberbeckmann S."/>
            <person name="Bunk B."/>
            <person name="Jeske O."/>
            <person name="Meyerdierks A."/>
            <person name="Storesund J.E."/>
            <person name="Kallscheuer N."/>
            <person name="Luecker S."/>
            <person name="Lage O.M."/>
            <person name="Pohl T."/>
            <person name="Merkel B.J."/>
            <person name="Hornburger P."/>
            <person name="Mueller R.-W."/>
            <person name="Bruemmer F."/>
            <person name="Labrenz M."/>
            <person name="Spormann A.M."/>
            <person name="Op den Camp H."/>
            <person name="Overmann J."/>
            <person name="Amann R."/>
            <person name="Jetten M.S.M."/>
            <person name="Mascher T."/>
            <person name="Medema M.H."/>
            <person name="Devos D.P."/>
            <person name="Kaster A.-K."/>
            <person name="Ovreas L."/>
            <person name="Rohde M."/>
            <person name="Galperin M.Y."/>
            <person name="Jogler C."/>
        </authorList>
    </citation>
    <scope>NUCLEOTIDE SEQUENCE [LARGE SCALE GENOMIC DNA]</scope>
    <source>
        <strain evidence="3 4">Spa11</strain>
    </source>
</reference>